<dbReference type="Pfam" id="PF10335">
    <property type="entry name" value="DUF294_C"/>
    <property type="match status" value="1"/>
</dbReference>
<dbReference type="Pfam" id="PF03445">
    <property type="entry name" value="DUF294"/>
    <property type="match status" value="1"/>
</dbReference>
<dbReference type="InterPro" id="IPR006669">
    <property type="entry name" value="MgtE_transporter"/>
</dbReference>
<protein>
    <submittedName>
        <fullName evidence="4">Cyclic nucleotide-binding protein</fullName>
    </submittedName>
</protein>
<dbReference type="Gene3D" id="2.60.120.10">
    <property type="entry name" value="Jelly Rolls"/>
    <property type="match status" value="1"/>
</dbReference>
<feature type="domain" description="Cyclic nucleotide-binding" evidence="2">
    <location>
        <begin position="10"/>
        <end position="89"/>
    </location>
</feature>
<organism evidence="4 5">
    <name type="scientific">Vreelandella hamiltonii</name>
    <dbReference type="NCBI Taxonomy" id="502829"/>
    <lineage>
        <taxon>Bacteria</taxon>
        <taxon>Pseudomonadati</taxon>
        <taxon>Pseudomonadota</taxon>
        <taxon>Gammaproteobacteria</taxon>
        <taxon>Oceanospirillales</taxon>
        <taxon>Halomonadaceae</taxon>
        <taxon>Vreelandella</taxon>
    </lineage>
</organism>
<reference evidence="5" key="1">
    <citation type="journal article" date="2019" name="Int. J. Syst. Evol. Microbiol.">
        <title>The Global Catalogue of Microorganisms (GCM) 10K type strain sequencing project: providing services to taxonomists for standard genome sequencing and annotation.</title>
        <authorList>
            <consortium name="The Broad Institute Genomics Platform"/>
            <consortium name="The Broad Institute Genome Sequencing Center for Infectious Disease"/>
            <person name="Wu L."/>
            <person name="Ma J."/>
        </authorList>
    </citation>
    <scope>NUCLEOTIDE SEQUENCE [LARGE SCALE GENOMIC DNA]</scope>
    <source>
        <strain evidence="5">KCTC 22154</strain>
    </source>
</reference>
<dbReference type="CDD" id="cd00038">
    <property type="entry name" value="CAP_ED"/>
    <property type="match status" value="1"/>
</dbReference>
<dbReference type="PANTHER" id="PTHR43773">
    <property type="entry name" value="MAGNESIUM TRANSPORTER MGTE"/>
    <property type="match status" value="1"/>
</dbReference>
<dbReference type="InterPro" id="IPR046342">
    <property type="entry name" value="CBS_dom_sf"/>
</dbReference>
<dbReference type="SUPFAM" id="SSF51206">
    <property type="entry name" value="cAMP-binding domain-like"/>
    <property type="match status" value="1"/>
</dbReference>
<dbReference type="PROSITE" id="PS50042">
    <property type="entry name" value="CNMP_BINDING_3"/>
    <property type="match status" value="1"/>
</dbReference>
<dbReference type="PANTHER" id="PTHR43773:SF1">
    <property type="entry name" value="MAGNESIUM TRANSPORTER MGTE"/>
    <property type="match status" value="1"/>
</dbReference>
<comment type="caution">
    <text evidence="4">The sequence shown here is derived from an EMBL/GenBank/DDBJ whole genome shotgun (WGS) entry which is preliminary data.</text>
</comment>
<dbReference type="SUPFAM" id="SSF54631">
    <property type="entry name" value="CBS-domain pair"/>
    <property type="match status" value="1"/>
</dbReference>
<name>A0A8H9IQ44_9GAMM</name>
<dbReference type="InterPro" id="IPR014710">
    <property type="entry name" value="RmlC-like_jellyroll"/>
</dbReference>
<accession>A0A8H9IQ44</accession>
<dbReference type="PROSITE" id="PS51371">
    <property type="entry name" value="CBS"/>
    <property type="match status" value="1"/>
</dbReference>
<dbReference type="InterPro" id="IPR005105">
    <property type="entry name" value="GlnD_Uridyltrans_N"/>
</dbReference>
<dbReference type="SMART" id="SM00116">
    <property type="entry name" value="CBS"/>
    <property type="match status" value="1"/>
</dbReference>
<dbReference type="Gene3D" id="3.10.580.10">
    <property type="entry name" value="CBS-domain"/>
    <property type="match status" value="1"/>
</dbReference>
<dbReference type="EMBL" id="BMXN01000001">
    <property type="protein sequence ID" value="GHD53439.1"/>
    <property type="molecule type" value="Genomic_DNA"/>
</dbReference>
<dbReference type="Pfam" id="PF00027">
    <property type="entry name" value="cNMP_binding"/>
    <property type="match status" value="1"/>
</dbReference>
<dbReference type="GO" id="GO:0008773">
    <property type="term" value="F:[protein-PII] uridylyltransferase activity"/>
    <property type="evidence" value="ECO:0007669"/>
    <property type="project" value="InterPro"/>
</dbReference>
<dbReference type="InterPro" id="IPR018821">
    <property type="entry name" value="DUF294_put_nucleoTrafse_sb-bd"/>
</dbReference>
<gene>
    <name evidence="4" type="ORF">GCM10007157_00650</name>
</gene>
<evidence type="ECO:0000259" key="3">
    <source>
        <dbReference type="PROSITE" id="PS51371"/>
    </source>
</evidence>
<evidence type="ECO:0000313" key="5">
    <source>
        <dbReference type="Proteomes" id="UP000623776"/>
    </source>
</evidence>
<evidence type="ECO:0000259" key="2">
    <source>
        <dbReference type="PROSITE" id="PS50042"/>
    </source>
</evidence>
<dbReference type="Proteomes" id="UP000623776">
    <property type="component" value="Unassembled WGS sequence"/>
</dbReference>
<dbReference type="Pfam" id="PF00571">
    <property type="entry name" value="CBS"/>
    <property type="match status" value="1"/>
</dbReference>
<dbReference type="GO" id="GO:0015095">
    <property type="term" value="F:magnesium ion transmembrane transporter activity"/>
    <property type="evidence" value="ECO:0007669"/>
    <property type="project" value="InterPro"/>
</dbReference>
<proteinExistence type="predicted"/>
<dbReference type="CDD" id="cd05401">
    <property type="entry name" value="NT_GlnE_GlnD_like"/>
    <property type="match status" value="1"/>
</dbReference>
<dbReference type="AlphaFoldDB" id="A0A8H9IQ44"/>
<keyword evidence="5" id="KW-1185">Reference proteome</keyword>
<dbReference type="SMART" id="SM00100">
    <property type="entry name" value="cNMP"/>
    <property type="match status" value="1"/>
</dbReference>
<dbReference type="InterPro" id="IPR000595">
    <property type="entry name" value="cNMP-bd_dom"/>
</dbReference>
<evidence type="ECO:0000313" key="4">
    <source>
        <dbReference type="EMBL" id="GHD53439.1"/>
    </source>
</evidence>
<evidence type="ECO:0000256" key="1">
    <source>
        <dbReference type="PROSITE-ProRule" id="PRU00703"/>
    </source>
</evidence>
<dbReference type="RefSeq" id="WP_039181548.1">
    <property type="nucleotide sequence ID" value="NZ_BMXN01000001.1"/>
</dbReference>
<dbReference type="InterPro" id="IPR000644">
    <property type="entry name" value="CBS_dom"/>
</dbReference>
<dbReference type="GO" id="GO:0016020">
    <property type="term" value="C:membrane"/>
    <property type="evidence" value="ECO:0007669"/>
    <property type="project" value="InterPro"/>
</dbReference>
<sequence length="611" mass="67568">MVEVELSQLPFTLLDEDGRDHVRRGMDLAFFERDEIILEMGQPGVSVFLIHKGEVAELDPTLPAASARIGHYTAGDLFGAISILNGKSRYRFQAEDECLCYVMPKALFSQLCRHYPAFEQFFKQSLSHKARLLTEKRADGGVTMAGFMLARVSECMRQPLMMDAQASIQQAVRQLNESHADSLLVATARGPGMVTKTDLLNGLVLDSASLDTPVAALANLALVTVAPGQYLFEALITMTRHQVSRVVVMEEGRVQGVVELTDVLGFFSSRSYVVSLQVEQADSLPALASASQRTPELVKALMAQGVKLRFAMDLLAALNGRIMSKAWALTVPEQYHPQSCLMVMGSEGRGEQILKTDQDNGLILADDCQWPDVAECMNTLSERLVQLGYPPCPGNIMVCNPEWVGTVSTWESNIARWVSARDGDSLMKLAILLDAHGVAGNPALLDRVREALFARCSHDELLLSYFARAALRFSTPLTLFGSLKKPQHGIDIKKGGIFPIVHGVRTMALERRIKATSTLDRLDALAADGRLDRRFADDLGEALALFTELRLKQQLQELKSGGTSDADTGKRTNRVVVQELSSLERDLLREALHIVKDFKQRLSHRYHLEYS</sequence>
<feature type="domain" description="CBS" evidence="3">
    <location>
        <begin position="218"/>
        <end position="273"/>
    </location>
</feature>
<dbReference type="InterPro" id="IPR018490">
    <property type="entry name" value="cNMP-bd_dom_sf"/>
</dbReference>
<keyword evidence="1" id="KW-0129">CBS domain</keyword>